<keyword evidence="6" id="KW-1185">Reference proteome</keyword>
<protein>
    <submittedName>
        <fullName evidence="5">ESX secretion-associated protein EspG</fullName>
    </submittedName>
</protein>
<evidence type="ECO:0000256" key="2">
    <source>
        <dbReference type="ARBA" id="ARBA00006411"/>
    </source>
</evidence>
<dbReference type="AlphaFoldDB" id="A0A7D6ZJ68"/>
<evidence type="ECO:0000256" key="1">
    <source>
        <dbReference type="ARBA" id="ARBA00004496"/>
    </source>
</evidence>
<proteinExistence type="inferred from homology"/>
<dbReference type="EMBL" id="CP059399">
    <property type="protein sequence ID" value="QLY31847.1"/>
    <property type="molecule type" value="Genomic_DNA"/>
</dbReference>
<accession>A0A7D6ZJ68</accession>
<dbReference type="Proteomes" id="UP000515512">
    <property type="component" value="Chromosome"/>
</dbReference>
<dbReference type="KEGG" id="nhu:H0264_05935"/>
<name>A0A7D6ZJ68_9NOCA</name>
<evidence type="ECO:0000313" key="5">
    <source>
        <dbReference type="EMBL" id="QLY31847.1"/>
    </source>
</evidence>
<evidence type="ECO:0000256" key="4">
    <source>
        <dbReference type="ARBA" id="ARBA00023186"/>
    </source>
</evidence>
<sequence>MSKRWEFTDLEFRVLWERFVGRRLPGPLTFRSDIEKLDDFEHAKFETWDRLQPTVDPALREILPMIQRPEVFVRVRAWRDDDRENPQEWIRIRAARSDARGYLIVQHPGRTQRHASGYTLIDCGPHGLADGIVELLPQVGAGRHSGIALRNTEVPGTEDDWHRPRSLVSEDVEYADAYDHDRFFGIPAIKTGTITLHQGQSSFGPRGLIEHSMLWRDLPDDGRYLIELPSDSPTAVGVSARELSDRIDAWLDKLHSRVENHWEVQG</sequence>
<comment type="subcellular location">
    <subcellularLocation>
        <location evidence="1">Cytoplasm</location>
    </subcellularLocation>
</comment>
<comment type="similarity">
    <text evidence="2">Belongs to the EspG family.</text>
</comment>
<gene>
    <name evidence="5" type="ORF">H0264_05935</name>
</gene>
<dbReference type="RefSeq" id="WP_181583025.1">
    <property type="nucleotide sequence ID" value="NZ_CP059399.1"/>
</dbReference>
<keyword evidence="3" id="KW-0963">Cytoplasm</keyword>
<reference evidence="5 6" key="1">
    <citation type="submission" date="2020-07" db="EMBL/GenBank/DDBJ databases">
        <authorList>
            <person name="Zhuang K."/>
            <person name="Ran Y."/>
        </authorList>
    </citation>
    <scope>NUCLEOTIDE SEQUENCE [LARGE SCALE GENOMIC DNA]</scope>
    <source>
        <strain evidence="5 6">WCH-YHL-001</strain>
    </source>
</reference>
<keyword evidence="4" id="KW-0143">Chaperone</keyword>
<organism evidence="5 6">
    <name type="scientific">Nocardia huaxiensis</name>
    <dbReference type="NCBI Taxonomy" id="2755382"/>
    <lineage>
        <taxon>Bacteria</taxon>
        <taxon>Bacillati</taxon>
        <taxon>Actinomycetota</taxon>
        <taxon>Actinomycetes</taxon>
        <taxon>Mycobacteriales</taxon>
        <taxon>Nocardiaceae</taxon>
        <taxon>Nocardia</taxon>
    </lineage>
</organism>
<evidence type="ECO:0000313" key="6">
    <source>
        <dbReference type="Proteomes" id="UP000515512"/>
    </source>
</evidence>
<dbReference type="Pfam" id="PF14011">
    <property type="entry name" value="ESX-1_EspG"/>
    <property type="match status" value="1"/>
</dbReference>
<dbReference type="InterPro" id="IPR025734">
    <property type="entry name" value="EspG"/>
</dbReference>
<evidence type="ECO:0000256" key="3">
    <source>
        <dbReference type="ARBA" id="ARBA00022490"/>
    </source>
</evidence>